<keyword evidence="1" id="KW-0378">Hydrolase</keyword>
<comment type="caution">
    <text evidence="3">The sequence shown here is derived from an EMBL/GenBank/DDBJ whole genome shotgun (WGS) entry which is preliminary data.</text>
</comment>
<dbReference type="InterPro" id="IPR006683">
    <property type="entry name" value="Thioestr_dom"/>
</dbReference>
<organism evidence="3 4">
    <name type="scientific">Chelatococcus reniformis</name>
    <dbReference type="NCBI Taxonomy" id="1494448"/>
    <lineage>
        <taxon>Bacteria</taxon>
        <taxon>Pseudomonadati</taxon>
        <taxon>Pseudomonadota</taxon>
        <taxon>Alphaproteobacteria</taxon>
        <taxon>Hyphomicrobiales</taxon>
        <taxon>Chelatococcaceae</taxon>
        <taxon>Chelatococcus</taxon>
    </lineage>
</organism>
<dbReference type="Pfam" id="PF03061">
    <property type="entry name" value="4HBT"/>
    <property type="match status" value="1"/>
</dbReference>
<dbReference type="SUPFAM" id="SSF54637">
    <property type="entry name" value="Thioesterase/thiol ester dehydrase-isomerase"/>
    <property type="match status" value="1"/>
</dbReference>
<sequence>MTAAEQTDFDAIAFTPLAAGDPLLAPTPASGLLGRSFVGVNREVGAVHMRYVAQPDFANRHGTVQGGLLSAMLDSATALALGTQLPPGLTAVTVRLDTTFLRPAPLGPLEVRARVLQRSEREAQSLGEVIGGAGEVLARATATLRVRPRR</sequence>
<feature type="domain" description="Thioesterase" evidence="2">
    <location>
        <begin position="61"/>
        <end position="119"/>
    </location>
</feature>
<reference evidence="3" key="1">
    <citation type="journal article" date="2014" name="Int. J. Syst. Evol. Microbiol.">
        <title>Complete genome sequence of Corynebacterium casei LMG S-19264T (=DSM 44701T), isolated from a smear-ripened cheese.</title>
        <authorList>
            <consortium name="US DOE Joint Genome Institute (JGI-PGF)"/>
            <person name="Walter F."/>
            <person name="Albersmeier A."/>
            <person name="Kalinowski J."/>
            <person name="Ruckert C."/>
        </authorList>
    </citation>
    <scope>NUCLEOTIDE SEQUENCE</scope>
    <source>
        <strain evidence="3">CGMCC 1.12919</strain>
    </source>
</reference>
<dbReference type="Proteomes" id="UP000637002">
    <property type="component" value="Unassembled WGS sequence"/>
</dbReference>
<evidence type="ECO:0000313" key="4">
    <source>
        <dbReference type="Proteomes" id="UP000637002"/>
    </source>
</evidence>
<dbReference type="NCBIfam" id="TIGR00369">
    <property type="entry name" value="unchar_dom_1"/>
    <property type="match status" value="1"/>
</dbReference>
<keyword evidence="4" id="KW-1185">Reference proteome</keyword>
<dbReference type="CDD" id="cd03443">
    <property type="entry name" value="PaaI_thioesterase"/>
    <property type="match status" value="1"/>
</dbReference>
<dbReference type="InterPro" id="IPR003736">
    <property type="entry name" value="PAAI_dom"/>
</dbReference>
<protein>
    <recommendedName>
        <fullName evidence="2">Thioesterase domain-containing protein</fullName>
    </recommendedName>
</protein>
<dbReference type="GO" id="GO:0016289">
    <property type="term" value="F:acyl-CoA hydrolase activity"/>
    <property type="evidence" value="ECO:0007669"/>
    <property type="project" value="UniProtKB-ARBA"/>
</dbReference>
<accession>A0A916UW82</accession>
<evidence type="ECO:0000313" key="3">
    <source>
        <dbReference type="EMBL" id="GGC90963.1"/>
    </source>
</evidence>
<gene>
    <name evidence="3" type="ORF">GCM10010994_55950</name>
</gene>
<dbReference type="EMBL" id="BMGG01000011">
    <property type="protein sequence ID" value="GGC90963.1"/>
    <property type="molecule type" value="Genomic_DNA"/>
</dbReference>
<proteinExistence type="predicted"/>
<dbReference type="Gene3D" id="3.10.129.10">
    <property type="entry name" value="Hotdog Thioesterase"/>
    <property type="match status" value="1"/>
</dbReference>
<dbReference type="InterPro" id="IPR029069">
    <property type="entry name" value="HotDog_dom_sf"/>
</dbReference>
<dbReference type="AlphaFoldDB" id="A0A916UW82"/>
<name>A0A916UW82_9HYPH</name>
<reference evidence="3" key="2">
    <citation type="submission" date="2020-09" db="EMBL/GenBank/DDBJ databases">
        <authorList>
            <person name="Sun Q."/>
            <person name="Zhou Y."/>
        </authorList>
    </citation>
    <scope>NUCLEOTIDE SEQUENCE</scope>
    <source>
        <strain evidence="3">CGMCC 1.12919</strain>
    </source>
</reference>
<dbReference type="RefSeq" id="WP_188612455.1">
    <property type="nucleotide sequence ID" value="NZ_BMGG01000011.1"/>
</dbReference>
<evidence type="ECO:0000256" key="1">
    <source>
        <dbReference type="ARBA" id="ARBA00022801"/>
    </source>
</evidence>
<evidence type="ECO:0000259" key="2">
    <source>
        <dbReference type="Pfam" id="PF03061"/>
    </source>
</evidence>